<evidence type="ECO:0000256" key="1">
    <source>
        <dbReference type="SAM" id="MobiDB-lite"/>
    </source>
</evidence>
<dbReference type="EMBL" id="BGPR01001271">
    <property type="protein sequence ID" value="GBM49769.1"/>
    <property type="molecule type" value="Genomic_DNA"/>
</dbReference>
<reference evidence="2 3" key="1">
    <citation type="journal article" date="2019" name="Sci. Rep.">
        <title>Orb-weaving spider Araneus ventricosus genome elucidates the spidroin gene catalogue.</title>
        <authorList>
            <person name="Kono N."/>
            <person name="Nakamura H."/>
            <person name="Ohtoshi R."/>
            <person name="Moran D.A.P."/>
            <person name="Shinohara A."/>
            <person name="Yoshida Y."/>
            <person name="Fujiwara M."/>
            <person name="Mori M."/>
            <person name="Tomita M."/>
            <person name="Arakawa K."/>
        </authorList>
    </citation>
    <scope>NUCLEOTIDE SEQUENCE [LARGE SCALE GENOMIC DNA]</scope>
</reference>
<sequence length="70" mass="7621">MGSDVGFWSGESSGYSEPHDRVLASRSEGRGFKTPFQKRSTVYAGLVNVKNVVSKCPPFDVVWKLGDGDP</sequence>
<organism evidence="2 3">
    <name type="scientific">Araneus ventricosus</name>
    <name type="common">Orbweaver spider</name>
    <name type="synonym">Epeira ventricosa</name>
    <dbReference type="NCBI Taxonomy" id="182803"/>
    <lineage>
        <taxon>Eukaryota</taxon>
        <taxon>Metazoa</taxon>
        <taxon>Ecdysozoa</taxon>
        <taxon>Arthropoda</taxon>
        <taxon>Chelicerata</taxon>
        <taxon>Arachnida</taxon>
        <taxon>Araneae</taxon>
        <taxon>Araneomorphae</taxon>
        <taxon>Entelegynae</taxon>
        <taxon>Araneoidea</taxon>
        <taxon>Araneidae</taxon>
        <taxon>Araneus</taxon>
    </lineage>
</organism>
<name>A0A4Y2GAT4_ARAVE</name>
<gene>
    <name evidence="2" type="ORF">AVEN_60500_1</name>
</gene>
<accession>A0A4Y2GAT4</accession>
<keyword evidence="3" id="KW-1185">Reference proteome</keyword>
<protein>
    <submittedName>
        <fullName evidence="2">Uncharacterized protein</fullName>
    </submittedName>
</protein>
<proteinExistence type="predicted"/>
<evidence type="ECO:0000313" key="3">
    <source>
        <dbReference type="Proteomes" id="UP000499080"/>
    </source>
</evidence>
<evidence type="ECO:0000313" key="2">
    <source>
        <dbReference type="EMBL" id="GBM49769.1"/>
    </source>
</evidence>
<dbReference type="AlphaFoldDB" id="A0A4Y2GAT4"/>
<comment type="caution">
    <text evidence="2">The sequence shown here is derived from an EMBL/GenBank/DDBJ whole genome shotgun (WGS) entry which is preliminary data.</text>
</comment>
<feature type="region of interest" description="Disordered" evidence="1">
    <location>
        <begin position="1"/>
        <end position="21"/>
    </location>
</feature>
<dbReference type="Proteomes" id="UP000499080">
    <property type="component" value="Unassembled WGS sequence"/>
</dbReference>